<sequence length="60" mass="6222">MADLAGHTLRAGDQLAADDQAAADARAGGCGTGSRRTRLRYRDTTIDVACSPADEVIVAF</sequence>
<evidence type="ECO:0000313" key="1">
    <source>
        <dbReference type="EMBL" id="GIE05587.1"/>
    </source>
</evidence>
<organism evidence="1 2">
    <name type="scientific">Paractinoplanes durhamensis</name>
    <dbReference type="NCBI Taxonomy" id="113563"/>
    <lineage>
        <taxon>Bacteria</taxon>
        <taxon>Bacillati</taxon>
        <taxon>Actinomycetota</taxon>
        <taxon>Actinomycetes</taxon>
        <taxon>Micromonosporales</taxon>
        <taxon>Micromonosporaceae</taxon>
        <taxon>Paractinoplanes</taxon>
    </lineage>
</organism>
<name>A0ABQ3Z6Y4_9ACTN</name>
<gene>
    <name evidence="1" type="ORF">Adu01nite_69370</name>
</gene>
<evidence type="ECO:0000313" key="2">
    <source>
        <dbReference type="Proteomes" id="UP000637628"/>
    </source>
</evidence>
<comment type="caution">
    <text evidence="1">The sequence shown here is derived from an EMBL/GenBank/DDBJ whole genome shotgun (WGS) entry which is preliminary data.</text>
</comment>
<accession>A0ABQ3Z6Y4</accession>
<dbReference type="Proteomes" id="UP000637628">
    <property type="component" value="Unassembled WGS sequence"/>
</dbReference>
<proteinExistence type="predicted"/>
<protein>
    <submittedName>
        <fullName evidence="1">Uncharacterized protein</fullName>
    </submittedName>
</protein>
<keyword evidence="2" id="KW-1185">Reference proteome</keyword>
<dbReference type="EMBL" id="BOML01000057">
    <property type="protein sequence ID" value="GIE05587.1"/>
    <property type="molecule type" value="Genomic_DNA"/>
</dbReference>
<reference evidence="1 2" key="1">
    <citation type="submission" date="2021-01" db="EMBL/GenBank/DDBJ databases">
        <title>Whole genome shotgun sequence of Actinoplanes durhamensis NBRC 14914.</title>
        <authorList>
            <person name="Komaki H."/>
            <person name="Tamura T."/>
        </authorList>
    </citation>
    <scope>NUCLEOTIDE SEQUENCE [LARGE SCALE GENOMIC DNA]</scope>
    <source>
        <strain evidence="1 2">NBRC 14914</strain>
    </source>
</reference>